<dbReference type="EMBL" id="LAZR01009417">
    <property type="protein sequence ID" value="KKM72710.1"/>
    <property type="molecule type" value="Genomic_DNA"/>
</dbReference>
<gene>
    <name evidence="1" type="ORF">LCGC14_1417820</name>
</gene>
<protein>
    <submittedName>
        <fullName evidence="1">Uncharacterized protein</fullName>
    </submittedName>
</protein>
<comment type="caution">
    <text evidence="1">The sequence shown here is derived from an EMBL/GenBank/DDBJ whole genome shotgun (WGS) entry which is preliminary data.</text>
</comment>
<organism evidence="1">
    <name type="scientific">marine sediment metagenome</name>
    <dbReference type="NCBI Taxonomy" id="412755"/>
    <lineage>
        <taxon>unclassified sequences</taxon>
        <taxon>metagenomes</taxon>
        <taxon>ecological metagenomes</taxon>
    </lineage>
</organism>
<name>A0A0F9M7T2_9ZZZZ</name>
<proteinExistence type="predicted"/>
<dbReference type="AlphaFoldDB" id="A0A0F9M7T2"/>
<accession>A0A0F9M7T2</accession>
<evidence type="ECO:0000313" key="1">
    <source>
        <dbReference type="EMBL" id="KKM72710.1"/>
    </source>
</evidence>
<sequence length="43" mass="4963">MTDEKLSKVEEARKDFLKLLDQKIAGGQPEDFKEYDYGDIGKL</sequence>
<reference evidence="1" key="1">
    <citation type="journal article" date="2015" name="Nature">
        <title>Complex archaea that bridge the gap between prokaryotes and eukaryotes.</title>
        <authorList>
            <person name="Spang A."/>
            <person name="Saw J.H."/>
            <person name="Jorgensen S.L."/>
            <person name="Zaremba-Niedzwiedzka K."/>
            <person name="Martijn J."/>
            <person name="Lind A.E."/>
            <person name="van Eijk R."/>
            <person name="Schleper C."/>
            <person name="Guy L."/>
            <person name="Ettema T.J."/>
        </authorList>
    </citation>
    <scope>NUCLEOTIDE SEQUENCE</scope>
</reference>